<protein>
    <recommendedName>
        <fullName evidence="6">Peptidase S1 domain-containing protein</fullName>
    </recommendedName>
</protein>
<dbReference type="Proteomes" id="UP001149813">
    <property type="component" value="Unassembled WGS sequence"/>
</dbReference>
<dbReference type="InterPro" id="IPR043504">
    <property type="entry name" value="Peptidase_S1_PA_chymotrypsin"/>
</dbReference>
<dbReference type="PANTHER" id="PTHR37612">
    <property type="entry name" value="FIBROIN HEAVY CHAIN FIB-H LIKE PROTEIN"/>
    <property type="match status" value="1"/>
</dbReference>
<keyword evidence="5" id="KW-1185">Reference proteome</keyword>
<dbReference type="SUPFAM" id="SSF50494">
    <property type="entry name" value="Trypsin-like serine proteases"/>
    <property type="match status" value="1"/>
</dbReference>
<dbReference type="AlphaFoldDB" id="A0A9W8CQL6"/>
<sequence length="617" mass="64783">MNVRLRLYVILSLQLLLQIVGSSLLTLEKRVSSDDPLSFDNYRGAVLVINGSQTSCEFAIINNSYAFIAANCLADDSGALDTGRVYQIYFNDAGNQTPVKATIPKQNVHIHPSYDPSTFANNIAVVSFDGIPGDGWRSSTGITPDEWSGRWFVRRYLNDVNSMAWNTPIIETHRRESSVCPVASGLYAANTDNMYCSTATLPAMFGAPCSIPYSVSYAVVDQQMAPAALYSHSVYYGDDMCNSPKKRLHYYTLLQNYIAFAESITGYQIFVLPDHHDHGFNTDPNFSMNAPSFGLVDGTHIYSKNYFTETNTAEVPTSSNTSSGTGSTNTGSTNTGSTTGTTAGTTSGSTTGSNTTSNSGSSSGSTSGSGTDSGSNSGSQNSSQGSSSNDSNGSGDSSNNGSSNNSDSAASASGNNDASENNNSGNGNANGSGGDSNSSKSGISGGIDGETSDSGELGGFTFAADGEFFSDTGLHTITQTISGSETVMVVTATRISIAGVRPTTGVKDAINLTADDASDDSGGLKHGQVVGLAIAMTIIGLGLIVAGVFGARWYRKRTLNNRWSQNAVQQMVESQTVENEIGIANPARYDLPTYRNHQETQFIAAGLNTPRTPSTTS</sequence>
<comment type="caution">
    <text evidence="4">The sequence shown here is derived from an EMBL/GenBank/DDBJ whole genome shotgun (WGS) entry which is preliminary data.</text>
</comment>
<dbReference type="InterPro" id="IPR052258">
    <property type="entry name" value="Diverse_Func_Domain-Protein"/>
</dbReference>
<keyword evidence="2" id="KW-1133">Transmembrane helix</keyword>
<feature type="signal peptide" evidence="3">
    <location>
        <begin position="1"/>
        <end position="21"/>
    </location>
</feature>
<organism evidence="4 5">
    <name type="scientific">Coemansia erecta</name>
    <dbReference type="NCBI Taxonomy" id="147472"/>
    <lineage>
        <taxon>Eukaryota</taxon>
        <taxon>Fungi</taxon>
        <taxon>Fungi incertae sedis</taxon>
        <taxon>Zoopagomycota</taxon>
        <taxon>Kickxellomycotina</taxon>
        <taxon>Kickxellomycetes</taxon>
        <taxon>Kickxellales</taxon>
        <taxon>Kickxellaceae</taxon>
        <taxon>Coemansia</taxon>
    </lineage>
</organism>
<evidence type="ECO:0000256" key="2">
    <source>
        <dbReference type="SAM" id="Phobius"/>
    </source>
</evidence>
<evidence type="ECO:0000256" key="3">
    <source>
        <dbReference type="SAM" id="SignalP"/>
    </source>
</evidence>
<feature type="region of interest" description="Disordered" evidence="1">
    <location>
        <begin position="312"/>
        <end position="458"/>
    </location>
</feature>
<evidence type="ECO:0000313" key="4">
    <source>
        <dbReference type="EMBL" id="KAJ1721869.1"/>
    </source>
</evidence>
<keyword evidence="2" id="KW-0472">Membrane</keyword>
<evidence type="ECO:0000313" key="5">
    <source>
        <dbReference type="Proteomes" id="UP001149813"/>
    </source>
</evidence>
<evidence type="ECO:0008006" key="6">
    <source>
        <dbReference type="Google" id="ProtNLM"/>
    </source>
</evidence>
<keyword evidence="3" id="KW-0732">Signal</keyword>
<dbReference type="PANTHER" id="PTHR37612:SF20">
    <property type="entry name" value="PER-HEXAMER REPEAT PROTEIN 5-RELATED"/>
    <property type="match status" value="1"/>
</dbReference>
<accession>A0A9W8CQL6</accession>
<proteinExistence type="predicted"/>
<feature type="chain" id="PRO_5040933523" description="Peptidase S1 domain-containing protein" evidence="3">
    <location>
        <begin position="22"/>
        <end position="617"/>
    </location>
</feature>
<dbReference type="EMBL" id="JANBOJ010000144">
    <property type="protein sequence ID" value="KAJ1721869.1"/>
    <property type="molecule type" value="Genomic_DNA"/>
</dbReference>
<feature type="transmembrane region" description="Helical" evidence="2">
    <location>
        <begin position="529"/>
        <end position="554"/>
    </location>
</feature>
<feature type="compositionally biased region" description="Low complexity" evidence="1">
    <location>
        <begin position="317"/>
        <end position="427"/>
    </location>
</feature>
<dbReference type="Gene3D" id="2.40.10.10">
    <property type="entry name" value="Trypsin-like serine proteases"/>
    <property type="match status" value="1"/>
</dbReference>
<evidence type="ECO:0000256" key="1">
    <source>
        <dbReference type="SAM" id="MobiDB-lite"/>
    </source>
</evidence>
<dbReference type="OrthoDB" id="5565075at2759"/>
<name>A0A9W8CQL6_9FUNG</name>
<dbReference type="InterPro" id="IPR009003">
    <property type="entry name" value="Peptidase_S1_PA"/>
</dbReference>
<gene>
    <name evidence="4" type="ORF">LPJ53_003649</name>
</gene>
<reference evidence="4" key="1">
    <citation type="submission" date="2022-07" db="EMBL/GenBank/DDBJ databases">
        <title>Phylogenomic reconstructions and comparative analyses of Kickxellomycotina fungi.</title>
        <authorList>
            <person name="Reynolds N.K."/>
            <person name="Stajich J.E."/>
            <person name="Barry K."/>
            <person name="Grigoriev I.V."/>
            <person name="Crous P."/>
            <person name="Smith M.E."/>
        </authorList>
    </citation>
    <scope>NUCLEOTIDE SEQUENCE</scope>
    <source>
        <strain evidence="4">NBRC 32514</strain>
    </source>
</reference>
<keyword evidence="2" id="KW-0812">Transmembrane</keyword>